<sequence>MKLLPVLMLPSLALGMPALADTLDDRATAVFSAAYADTCYSAFLEDGRLIEPPRRYAVVSPMTYGDAPVPMEVWLFRCNVGAYNVQSVLIGYTEADGITPLSVASPDLDIVLEDPDDLDSAVREVRIVGWSASQIVVNAEIDTAIGELREIGYWRGMGDASSAAVWRLVDLNFRLVRYDVDPTYDGEVNPTTLVLFD</sequence>
<dbReference type="AlphaFoldDB" id="A0A7X6JX00"/>
<keyword evidence="3" id="KW-1185">Reference proteome</keyword>
<evidence type="ECO:0000313" key="2">
    <source>
        <dbReference type="EMBL" id="NKX44997.1"/>
    </source>
</evidence>
<evidence type="ECO:0008006" key="4">
    <source>
        <dbReference type="Google" id="ProtNLM"/>
    </source>
</evidence>
<dbReference type="RefSeq" id="WP_168623392.1">
    <property type="nucleotide sequence ID" value="NZ_JAAZQQ010000003.1"/>
</dbReference>
<name>A0A7X6JX00_9RHOB</name>
<dbReference type="EMBL" id="JAAZQQ010000003">
    <property type="protein sequence ID" value="NKX44997.1"/>
    <property type="molecule type" value="Genomic_DNA"/>
</dbReference>
<protein>
    <recommendedName>
        <fullName evidence="4">DUF1176 domain-containing protein</fullName>
    </recommendedName>
</protein>
<evidence type="ECO:0000256" key="1">
    <source>
        <dbReference type="SAM" id="SignalP"/>
    </source>
</evidence>
<comment type="caution">
    <text evidence="2">The sequence shown here is derived from an EMBL/GenBank/DDBJ whole genome shotgun (WGS) entry which is preliminary data.</text>
</comment>
<accession>A0A7X6JX00</accession>
<proteinExistence type="predicted"/>
<feature type="chain" id="PRO_5030914632" description="DUF1176 domain-containing protein" evidence="1">
    <location>
        <begin position="21"/>
        <end position="197"/>
    </location>
</feature>
<reference evidence="2 3" key="1">
    <citation type="submission" date="2020-04" db="EMBL/GenBank/DDBJ databases">
        <authorList>
            <person name="Yoon J."/>
        </authorList>
    </citation>
    <scope>NUCLEOTIDE SEQUENCE [LARGE SCALE GENOMIC DNA]</scope>
    <source>
        <strain evidence="2 3">KMU-115</strain>
    </source>
</reference>
<keyword evidence="1" id="KW-0732">Signal</keyword>
<feature type="signal peptide" evidence="1">
    <location>
        <begin position="1"/>
        <end position="20"/>
    </location>
</feature>
<gene>
    <name evidence="2" type="ORF">HCU73_10380</name>
</gene>
<evidence type="ECO:0000313" key="3">
    <source>
        <dbReference type="Proteomes" id="UP000526408"/>
    </source>
</evidence>
<dbReference type="Proteomes" id="UP000526408">
    <property type="component" value="Unassembled WGS sequence"/>
</dbReference>
<organism evidence="2 3">
    <name type="scientific">Roseicyclus persicicus</name>
    <dbReference type="NCBI Taxonomy" id="2650661"/>
    <lineage>
        <taxon>Bacteria</taxon>
        <taxon>Pseudomonadati</taxon>
        <taxon>Pseudomonadota</taxon>
        <taxon>Alphaproteobacteria</taxon>
        <taxon>Rhodobacterales</taxon>
        <taxon>Roseobacteraceae</taxon>
        <taxon>Roseicyclus</taxon>
    </lineage>
</organism>